<dbReference type="NCBIfam" id="TIGR02773">
    <property type="entry name" value="addB_Gpos"/>
    <property type="match status" value="1"/>
</dbReference>
<dbReference type="InterPro" id="IPR027417">
    <property type="entry name" value="P-loop_NTPase"/>
</dbReference>
<keyword evidence="2 14" id="KW-0540">Nuclease</keyword>
<dbReference type="SUPFAM" id="SSF52540">
    <property type="entry name" value="P-loop containing nucleoside triphosphate hydrolases"/>
    <property type="match status" value="1"/>
</dbReference>
<evidence type="ECO:0000259" key="16">
    <source>
        <dbReference type="Pfam" id="PF21445"/>
    </source>
</evidence>
<comment type="cofactor">
    <cofactor evidence="14">
        <name>Mg(2+)</name>
        <dbReference type="ChEBI" id="CHEBI:18420"/>
    </cofactor>
</comment>
<keyword evidence="10 14" id="KW-0408">Iron</keyword>
<dbReference type="InterPro" id="IPR011604">
    <property type="entry name" value="PDDEXK-like_dom_sf"/>
</dbReference>
<keyword evidence="13 14" id="KW-0234">DNA repair</keyword>
<dbReference type="EMBL" id="JAJEKE010000004">
    <property type="protein sequence ID" value="MCQ1529284.1"/>
    <property type="molecule type" value="Genomic_DNA"/>
</dbReference>
<evidence type="ECO:0000256" key="1">
    <source>
        <dbReference type="ARBA" id="ARBA00022485"/>
    </source>
</evidence>
<keyword evidence="4 14" id="KW-0547">Nucleotide-binding</keyword>
<keyword evidence="9 14" id="KW-0067">ATP-binding</keyword>
<evidence type="ECO:0000256" key="9">
    <source>
        <dbReference type="ARBA" id="ARBA00022840"/>
    </source>
</evidence>
<dbReference type="Gene3D" id="3.40.50.300">
    <property type="entry name" value="P-loop containing nucleotide triphosphate hydrolases"/>
    <property type="match status" value="3"/>
</dbReference>
<evidence type="ECO:0000256" key="10">
    <source>
        <dbReference type="ARBA" id="ARBA00023004"/>
    </source>
</evidence>
<sequence length="1148" mass="130834">MSLHIIYGRAGSGKSRFCIEDIKRSKRENPDKTLILMVPEQFTLQGEKNLVRALGASGIGEAEVLSFKRLARRILDEVGGGARKHVNSAGKAMIIHSILEKSKSSFKAFGRSAGQRGFVDRMAGMLSEFKRYNITPDLLGETKDLIGDRFLKDKLEDLLLIYKSYDEIVHSRYIDTDDDLTILARRMEKSDKLAGAEIWIDEFSGFTPQEYEIIKKLLLLCSRVNICLCTDCLAGDEKIQDVDVFSPTKYTSSRLVELAKEMGIDVERPVGMQGDIPHRFTGNMAIAHLERNFFSYPYQVYREKTGSLAILSAADPYSEVEAAARQIIHFCRDKGLRYRDMAVVTKDLDSYEKLVRIIFGEYRIPFFIDKKRAVSDHPLAMLVLSALAIIQKNFTYETVFRYLKTGLSGIETEEVDILENYVLANGIRGSQWYSEDEWSYRLNYSFGDEEAGEDEKAIIEKVNHIRHKVAEPLLELKKGLKEARSAPDACLCLYEFLCHIGIPDRVEELAERYREQKQLETAEEYKQIWDVIIQVLDQIVEVSGDESMTLERLSGFLNIGFSQYDMGLIPHSGDQLLVGSIDRWRSHEIEALFILGVNDGVFPSAARDEGMLSDRDREMLKSLGLELALDTKTKAFQEQYLLYTTLTKAGRYLRISYPAADHEGKALRPSYVIGKLKRIFPNMESMSTIVGDGEAMDLIGPPLPSFNYLIGFLRNLANNEKDANLWKDVYLWFSQKQEWQDKLKHVAAGLRYTNDERPLAKEKVSKLYGSTYNSSVSRLERYASCPFSYYVQYGLRAKERKVLKLEAPDIGSFLHLVISRFSEGLKRNNLSWKHVDEAWCRAEIDKIIEEILESIPGLPFRRSKRYIYLQERLKKVVTRSIWLIAEHVKKSGFEPVAYEMAFGEADGLPAITLELPTGEKIVLKGRIDRIDILKTQKGTYVRVIDYKSGAKEFKLSDVYNGIELQLITYLSAIWEKGLKGAGGTYMPAGILYFKLDDPVLRIDGKKPPENIEDKLKKAMRMKGLVLADKEIITEMDRDIKGDSLIIPAGITKDGSLSSRSSAATVEQFERLRNHVKETLVKLSAEMFTGNISISPYKRKKYISCTYCPYSSVCKFEGETNSYRLIGDMKDEEIWSLLGKKEEKKISLQ</sequence>
<evidence type="ECO:0000256" key="8">
    <source>
        <dbReference type="ARBA" id="ARBA00022839"/>
    </source>
</evidence>
<keyword evidence="18" id="KW-1185">Reference proteome</keyword>
<evidence type="ECO:0000313" key="17">
    <source>
        <dbReference type="EMBL" id="MCQ1529284.1"/>
    </source>
</evidence>
<keyword evidence="3 14" id="KW-0479">Metal-binding</keyword>
<feature type="domain" description="ATP-dependent helicase/deoxyribonuclease subunit B N-terminal" evidence="16">
    <location>
        <begin position="5"/>
        <end position="290"/>
    </location>
</feature>
<keyword evidence="11 14" id="KW-0411">Iron-sulfur</keyword>
<dbReference type="PANTHER" id="PTHR30591">
    <property type="entry name" value="RECBCD ENZYME SUBUNIT RECC"/>
    <property type="match status" value="1"/>
</dbReference>
<dbReference type="GO" id="GO:0004386">
    <property type="term" value="F:helicase activity"/>
    <property type="evidence" value="ECO:0007669"/>
    <property type="project" value="UniProtKB-KW"/>
</dbReference>
<comment type="similarity">
    <text evidence="14">Belongs to the helicase family. AddB/RexB type 1 subfamily.</text>
</comment>
<comment type="cofactor">
    <cofactor evidence="14">
        <name>[4Fe-4S] cluster</name>
        <dbReference type="ChEBI" id="CHEBI:49883"/>
    </cofactor>
    <text evidence="14">Binds 1 [4Fe-4S] cluster.</text>
</comment>
<evidence type="ECO:0000256" key="6">
    <source>
        <dbReference type="ARBA" id="ARBA00022801"/>
    </source>
</evidence>
<dbReference type="InterPro" id="IPR038726">
    <property type="entry name" value="PDDEXK_AddAB-type"/>
</dbReference>
<organism evidence="17 18">
    <name type="scientific">Lutispora saccharofermentans</name>
    <dbReference type="NCBI Taxonomy" id="3024236"/>
    <lineage>
        <taxon>Bacteria</taxon>
        <taxon>Bacillati</taxon>
        <taxon>Bacillota</taxon>
        <taxon>Clostridia</taxon>
        <taxon>Lutisporales</taxon>
        <taxon>Lutisporaceae</taxon>
        <taxon>Lutispora</taxon>
    </lineage>
</organism>
<keyword evidence="12 14" id="KW-0238">DNA-binding</keyword>
<comment type="miscellaneous">
    <text evidence="14">Despite having conserved helicase domains, this subunit does not have helicase activity.</text>
</comment>
<accession>A0ABT1NE06</accession>
<evidence type="ECO:0000313" key="18">
    <source>
        <dbReference type="Proteomes" id="UP001651880"/>
    </source>
</evidence>
<dbReference type="PANTHER" id="PTHR30591:SF1">
    <property type="entry name" value="RECBCD ENZYME SUBUNIT RECC"/>
    <property type="match status" value="1"/>
</dbReference>
<dbReference type="InterPro" id="IPR014140">
    <property type="entry name" value="DNA_helicase_suAddB"/>
</dbReference>
<feature type="domain" description="PD-(D/E)XK endonuclease-like" evidence="15">
    <location>
        <begin position="775"/>
        <end position="1114"/>
    </location>
</feature>
<dbReference type="Pfam" id="PF21445">
    <property type="entry name" value="ADDB_N"/>
    <property type="match status" value="1"/>
</dbReference>
<evidence type="ECO:0000256" key="12">
    <source>
        <dbReference type="ARBA" id="ARBA00023125"/>
    </source>
</evidence>
<gene>
    <name evidence="14 17" type="primary">addB</name>
    <name evidence="17" type="ORF">LJD61_06930</name>
</gene>
<feature type="binding site" evidence="14">
    <location>
        <position position="1107"/>
    </location>
    <ligand>
        <name>[4Fe-4S] cluster</name>
        <dbReference type="ChEBI" id="CHEBI:49883"/>
    </ligand>
</feature>
<evidence type="ECO:0000259" key="15">
    <source>
        <dbReference type="Pfam" id="PF12705"/>
    </source>
</evidence>
<dbReference type="EC" id="3.1.-.-" evidence="14"/>
<comment type="subunit">
    <text evidence="14">Heterodimer of AddA and AddB.</text>
</comment>
<comment type="caution">
    <text evidence="17">The sequence shown here is derived from an EMBL/GenBank/DDBJ whole genome shotgun (WGS) entry which is preliminary data.</text>
</comment>
<feature type="binding site" evidence="14">
    <location>
        <position position="1113"/>
    </location>
    <ligand>
        <name>[4Fe-4S] cluster</name>
        <dbReference type="ChEBI" id="CHEBI:49883"/>
    </ligand>
</feature>
<evidence type="ECO:0000256" key="2">
    <source>
        <dbReference type="ARBA" id="ARBA00022722"/>
    </source>
</evidence>
<evidence type="ECO:0000256" key="3">
    <source>
        <dbReference type="ARBA" id="ARBA00022723"/>
    </source>
</evidence>
<evidence type="ECO:0000256" key="4">
    <source>
        <dbReference type="ARBA" id="ARBA00022741"/>
    </source>
</evidence>
<dbReference type="RefSeq" id="WP_255226801.1">
    <property type="nucleotide sequence ID" value="NZ_JAJEKE010000004.1"/>
</dbReference>
<dbReference type="Pfam" id="PF12705">
    <property type="entry name" value="PDDEXK_1"/>
    <property type="match status" value="1"/>
</dbReference>
<keyword evidence="5 14" id="KW-0227">DNA damage</keyword>
<dbReference type="Proteomes" id="UP001651880">
    <property type="component" value="Unassembled WGS sequence"/>
</dbReference>
<keyword evidence="6 14" id="KW-0378">Hydrolase</keyword>
<proteinExistence type="inferred from homology"/>
<dbReference type="InterPro" id="IPR049035">
    <property type="entry name" value="ADDB_N"/>
</dbReference>
<comment type="function">
    <text evidence="14">The heterodimer acts as both an ATP-dependent DNA helicase and an ATP-dependent, dual-direction single-stranded exonuclease. Recognizes the chi site generating a DNA molecule suitable for the initiation of homologous recombination. The AddB subunit has 5' -&gt; 3' nuclease activity but not helicase activity.</text>
</comment>
<reference evidence="17 18" key="1">
    <citation type="submission" date="2021-10" db="EMBL/GenBank/DDBJ databases">
        <title>Lutispora strain m25 sp. nov., a thermophilic, non-spore-forming bacterium isolated from a lab-scale methanogenic bioreactor digesting anaerobic sludge.</title>
        <authorList>
            <person name="El Houari A."/>
            <person name="Mcdonald J."/>
        </authorList>
    </citation>
    <scope>NUCLEOTIDE SEQUENCE [LARGE SCALE GENOMIC DNA]</scope>
    <source>
        <strain evidence="18">m25</strain>
    </source>
</reference>
<feature type="binding site" evidence="14">
    <location>
        <position position="1104"/>
    </location>
    <ligand>
        <name>[4Fe-4S] cluster</name>
        <dbReference type="ChEBI" id="CHEBI:49883"/>
    </ligand>
</feature>
<dbReference type="HAMAP" id="MF_01452">
    <property type="entry name" value="AddB_type1"/>
    <property type="match status" value="1"/>
</dbReference>
<evidence type="ECO:0000256" key="11">
    <source>
        <dbReference type="ARBA" id="ARBA00023014"/>
    </source>
</evidence>
<keyword evidence="8 14" id="KW-0269">Exonuclease</keyword>
<feature type="binding site" evidence="14">
    <location>
        <position position="785"/>
    </location>
    <ligand>
        <name>[4Fe-4S] cluster</name>
        <dbReference type="ChEBI" id="CHEBI:49883"/>
    </ligand>
</feature>
<evidence type="ECO:0000256" key="7">
    <source>
        <dbReference type="ARBA" id="ARBA00022806"/>
    </source>
</evidence>
<name>A0ABT1NE06_9FIRM</name>
<keyword evidence="7 14" id="KW-0347">Helicase</keyword>
<protein>
    <recommendedName>
        <fullName evidence="14">ATP-dependent helicase/deoxyribonuclease subunit B</fullName>
        <ecNumber evidence="14">3.1.-.-</ecNumber>
    </recommendedName>
    <alternativeName>
        <fullName evidence="14">ATP-dependent helicase/nuclease subunit AddB</fullName>
    </alternativeName>
</protein>
<evidence type="ECO:0000256" key="5">
    <source>
        <dbReference type="ARBA" id="ARBA00022763"/>
    </source>
</evidence>
<keyword evidence="1 14" id="KW-0004">4Fe-4S</keyword>
<evidence type="ECO:0000256" key="13">
    <source>
        <dbReference type="ARBA" id="ARBA00023204"/>
    </source>
</evidence>
<dbReference type="Gene3D" id="3.90.320.10">
    <property type="match status" value="1"/>
</dbReference>
<dbReference type="Gene3D" id="6.10.140.1030">
    <property type="match status" value="1"/>
</dbReference>
<evidence type="ECO:0000256" key="14">
    <source>
        <dbReference type="HAMAP-Rule" id="MF_01452"/>
    </source>
</evidence>